<dbReference type="PANTHER" id="PTHR34512:SF30">
    <property type="entry name" value="OUTER MEMBRANE PROTEIN ASSEMBLY FACTOR BAMB"/>
    <property type="match status" value="1"/>
</dbReference>
<gene>
    <name evidence="3" type="ORF">GCM10010302_28910</name>
</gene>
<organism evidence="3 4">
    <name type="scientific">Streptomyces polychromogenes</name>
    <dbReference type="NCBI Taxonomy" id="67342"/>
    <lineage>
        <taxon>Bacteria</taxon>
        <taxon>Bacillati</taxon>
        <taxon>Actinomycetota</taxon>
        <taxon>Actinomycetes</taxon>
        <taxon>Kitasatosporales</taxon>
        <taxon>Streptomycetaceae</taxon>
        <taxon>Streptomyces</taxon>
    </lineage>
</organism>
<dbReference type="Proteomes" id="UP001501867">
    <property type="component" value="Unassembled WGS sequence"/>
</dbReference>
<feature type="domain" description="Pyrrolo-quinoline quinone repeat" evidence="2">
    <location>
        <begin position="187"/>
        <end position="319"/>
    </location>
</feature>
<dbReference type="RefSeq" id="WP_344158271.1">
    <property type="nucleotide sequence ID" value="NZ_BAAABV010000015.1"/>
</dbReference>
<feature type="transmembrane region" description="Helical" evidence="1">
    <location>
        <begin position="48"/>
        <end position="67"/>
    </location>
</feature>
<dbReference type="EMBL" id="BAAABV010000015">
    <property type="protein sequence ID" value="GAA0288782.1"/>
    <property type="molecule type" value="Genomic_DNA"/>
</dbReference>
<evidence type="ECO:0000259" key="2">
    <source>
        <dbReference type="Pfam" id="PF13360"/>
    </source>
</evidence>
<keyword evidence="1" id="KW-0472">Membrane</keyword>
<dbReference type="PANTHER" id="PTHR34512">
    <property type="entry name" value="CELL SURFACE PROTEIN"/>
    <property type="match status" value="1"/>
</dbReference>
<reference evidence="4" key="1">
    <citation type="journal article" date="2019" name="Int. J. Syst. Evol. Microbiol.">
        <title>The Global Catalogue of Microorganisms (GCM) 10K type strain sequencing project: providing services to taxonomists for standard genome sequencing and annotation.</title>
        <authorList>
            <consortium name="The Broad Institute Genomics Platform"/>
            <consortium name="The Broad Institute Genome Sequencing Center for Infectious Disease"/>
            <person name="Wu L."/>
            <person name="Ma J."/>
        </authorList>
    </citation>
    <scope>NUCLEOTIDE SEQUENCE [LARGE SCALE GENOMIC DNA]</scope>
    <source>
        <strain evidence="4">JCM 4505</strain>
    </source>
</reference>
<keyword evidence="4" id="KW-1185">Reference proteome</keyword>
<protein>
    <recommendedName>
        <fullName evidence="2">Pyrrolo-quinoline quinone repeat domain-containing protein</fullName>
    </recommendedName>
</protein>
<accession>A0ABP3F081</accession>
<sequence length="454" mass="47270">MSAVARLVGACAFTAVALLYAVLCVKSLLVDMTETVCSAGGCPRGLGWLLLWACAASAAAGLLWWAVARARAHRSAAGWTLAVLVALAALVPAWQGFSWLRGPHLTLFGYQAPEGPAAGSPLGSWGEPGSASVIRVRTDGVTRYNGEGRHGWRLGPSPDGSEICAMSAQTPSGTGLLLYAWDGACGARVRAVDLDSGRELWTKALAAPSGTVSAGGSLAVTAAGGAVVAHDLRTGAERWRSPLPEGATATDLLAGPDRVLAVTRSASGTELLTLDAATGARARQIPLPSGIEPARLVRGAPAAAVIAGDRLLAFDAEGRSHQDGESPYVPSKDDRRLRVGDVLVVAVPEREQREVLAAFSLTDGHLLWSRPLGDDSWVRTLAAGRGGRFAVVSEGAYAHLWELDPRTGAQAGEPAVLRDLPMGERTALYGHTFVNLDPRGTLPPIFDVAPVLGW</sequence>
<evidence type="ECO:0000313" key="4">
    <source>
        <dbReference type="Proteomes" id="UP001501867"/>
    </source>
</evidence>
<name>A0ABP3F081_9ACTN</name>
<dbReference type="SMART" id="SM00564">
    <property type="entry name" value="PQQ"/>
    <property type="match status" value="2"/>
</dbReference>
<dbReference type="InterPro" id="IPR015943">
    <property type="entry name" value="WD40/YVTN_repeat-like_dom_sf"/>
</dbReference>
<dbReference type="InterPro" id="IPR011047">
    <property type="entry name" value="Quinoprotein_ADH-like_sf"/>
</dbReference>
<keyword evidence="1" id="KW-1133">Transmembrane helix</keyword>
<dbReference type="InterPro" id="IPR002372">
    <property type="entry name" value="PQQ_rpt_dom"/>
</dbReference>
<evidence type="ECO:0000256" key="1">
    <source>
        <dbReference type="SAM" id="Phobius"/>
    </source>
</evidence>
<dbReference type="Pfam" id="PF13360">
    <property type="entry name" value="PQQ_2"/>
    <property type="match status" value="1"/>
</dbReference>
<feature type="transmembrane region" description="Helical" evidence="1">
    <location>
        <begin position="79"/>
        <end position="97"/>
    </location>
</feature>
<evidence type="ECO:0000313" key="3">
    <source>
        <dbReference type="EMBL" id="GAA0288782.1"/>
    </source>
</evidence>
<dbReference type="SUPFAM" id="SSF50998">
    <property type="entry name" value="Quinoprotein alcohol dehydrogenase-like"/>
    <property type="match status" value="1"/>
</dbReference>
<dbReference type="InterPro" id="IPR018391">
    <property type="entry name" value="PQQ_b-propeller_rpt"/>
</dbReference>
<comment type="caution">
    <text evidence="3">The sequence shown here is derived from an EMBL/GenBank/DDBJ whole genome shotgun (WGS) entry which is preliminary data.</text>
</comment>
<keyword evidence="1" id="KW-0812">Transmembrane</keyword>
<dbReference type="Gene3D" id="2.130.10.10">
    <property type="entry name" value="YVTN repeat-like/Quinoprotein amine dehydrogenase"/>
    <property type="match status" value="1"/>
</dbReference>
<proteinExistence type="predicted"/>